<evidence type="ECO:0000313" key="2">
    <source>
        <dbReference type="EMBL" id="MFC4512258.1"/>
    </source>
</evidence>
<comment type="caution">
    <text evidence="2">The sequence shown here is derived from an EMBL/GenBank/DDBJ whole genome shotgun (WGS) entry which is preliminary data.</text>
</comment>
<keyword evidence="2" id="KW-0540">Nuclease</keyword>
<accession>A0ABV9BC27</accession>
<keyword evidence="2" id="KW-0378">Hydrolase</keyword>
<keyword evidence="2" id="KW-0255">Endonuclease</keyword>
<reference evidence="3" key="1">
    <citation type="journal article" date="2019" name="Int. J. Syst. Evol. Microbiol.">
        <title>The Global Catalogue of Microorganisms (GCM) 10K type strain sequencing project: providing services to taxonomists for standard genome sequencing and annotation.</title>
        <authorList>
            <consortium name="The Broad Institute Genomics Platform"/>
            <consortium name="The Broad Institute Genome Sequencing Center for Infectious Disease"/>
            <person name="Wu L."/>
            <person name="Ma J."/>
        </authorList>
    </citation>
    <scope>NUCLEOTIDE SEQUENCE [LARGE SCALE GENOMIC DNA]</scope>
    <source>
        <strain evidence="3">CECT 8064</strain>
    </source>
</reference>
<dbReference type="InterPro" id="IPR036691">
    <property type="entry name" value="Endo/exonu/phosph_ase_sf"/>
</dbReference>
<dbReference type="InterPro" id="IPR005135">
    <property type="entry name" value="Endo/exonuclease/phosphatase"/>
</dbReference>
<keyword evidence="3" id="KW-1185">Reference proteome</keyword>
<sequence length="277" mass="31204">MTFNIRTGGIDTGGDERRRQAQIEFLSDLAPDVLALQELRGWDQGDWRRLWELSNAVGMVPLPPVLSQRGRGNHLALLVRPETVRVQGHDADAGRGSFYHGLGRVRLLLRDELEITALFTHLCFLSGDERLAEARWLTGYGDTYEGDAQRVVLLGDLNTIGVSDREPEWDRIPANLRSRHCQLTLNGKFGVTDRRAIQLLSEAGWRDPFNLLGLEPHRTAGYWSPDELLDHRSDFVLVNQHLTKNVTGAIVHDTAQTRGLSDHLPVEVRLSTRPVSR</sequence>
<evidence type="ECO:0000313" key="3">
    <source>
        <dbReference type="Proteomes" id="UP001595990"/>
    </source>
</evidence>
<dbReference type="EMBL" id="JBHSFS010000002">
    <property type="protein sequence ID" value="MFC4512258.1"/>
    <property type="molecule type" value="Genomic_DNA"/>
</dbReference>
<dbReference type="GO" id="GO:0004519">
    <property type="term" value="F:endonuclease activity"/>
    <property type="evidence" value="ECO:0007669"/>
    <property type="project" value="UniProtKB-KW"/>
</dbReference>
<protein>
    <submittedName>
        <fullName evidence="2">Endonuclease/exonuclease/phosphatase family protein</fullName>
    </submittedName>
</protein>
<organism evidence="2 3">
    <name type="scientific">Streptomyces ehimensis</name>
    <dbReference type="NCBI Taxonomy" id="68195"/>
    <lineage>
        <taxon>Bacteria</taxon>
        <taxon>Bacillati</taxon>
        <taxon>Actinomycetota</taxon>
        <taxon>Actinomycetes</taxon>
        <taxon>Kitasatosporales</taxon>
        <taxon>Streptomycetaceae</taxon>
        <taxon>Streptomyces</taxon>
    </lineage>
</organism>
<dbReference type="Proteomes" id="UP001595990">
    <property type="component" value="Unassembled WGS sequence"/>
</dbReference>
<evidence type="ECO:0000259" key="1">
    <source>
        <dbReference type="Pfam" id="PF03372"/>
    </source>
</evidence>
<dbReference type="Pfam" id="PF03372">
    <property type="entry name" value="Exo_endo_phos"/>
    <property type="match status" value="1"/>
</dbReference>
<feature type="domain" description="Endonuclease/exonuclease/phosphatase" evidence="1">
    <location>
        <begin position="1"/>
        <end position="263"/>
    </location>
</feature>
<dbReference type="RefSeq" id="WP_417922334.1">
    <property type="nucleotide sequence ID" value="NZ_JBHSFS010000002.1"/>
</dbReference>
<proteinExistence type="predicted"/>
<gene>
    <name evidence="2" type="ORF">ACFPEN_04835</name>
</gene>
<dbReference type="SUPFAM" id="SSF56219">
    <property type="entry name" value="DNase I-like"/>
    <property type="match status" value="1"/>
</dbReference>
<dbReference type="Gene3D" id="3.60.10.10">
    <property type="entry name" value="Endonuclease/exonuclease/phosphatase"/>
    <property type="match status" value="1"/>
</dbReference>
<name>A0ABV9BC27_9ACTN</name>